<dbReference type="OrthoDB" id="1922077at2"/>
<proteinExistence type="predicted"/>
<reference evidence="2 3" key="1">
    <citation type="submission" date="2016-11" db="EMBL/GenBank/DDBJ databases">
        <authorList>
            <person name="Jaros S."/>
            <person name="Januszkiewicz K."/>
            <person name="Wedrychowicz H."/>
        </authorList>
    </citation>
    <scope>NUCLEOTIDE SEQUENCE [LARGE SCALE GENOMIC DNA]</scope>
    <source>
        <strain evidence="2 3">DSM 3089</strain>
    </source>
</reference>
<dbReference type="RefSeq" id="WP_072830803.1">
    <property type="nucleotide sequence ID" value="NZ_FQXP01000004.1"/>
</dbReference>
<dbReference type="AlphaFoldDB" id="A0A1M5V1W7"/>
<dbReference type="STRING" id="1121306.SAMN02745196_01050"/>
<gene>
    <name evidence="2" type="ORF">SAMN02745196_01050</name>
</gene>
<accession>A0A1M5V1W7</accession>
<protein>
    <submittedName>
        <fullName evidence="2">Cyclic lactone autoinducer peptide</fullName>
    </submittedName>
</protein>
<organism evidence="2 3">
    <name type="scientific">Clostridium collagenovorans DSM 3089</name>
    <dbReference type="NCBI Taxonomy" id="1121306"/>
    <lineage>
        <taxon>Bacteria</taxon>
        <taxon>Bacillati</taxon>
        <taxon>Bacillota</taxon>
        <taxon>Clostridia</taxon>
        <taxon>Eubacteriales</taxon>
        <taxon>Clostridiaceae</taxon>
        <taxon>Clostridium</taxon>
    </lineage>
</organism>
<evidence type="ECO:0000256" key="1">
    <source>
        <dbReference type="SAM" id="SignalP"/>
    </source>
</evidence>
<dbReference type="NCBIfam" id="TIGR04223">
    <property type="entry name" value="quorum_AgrD"/>
    <property type="match status" value="1"/>
</dbReference>
<sequence length="47" mass="5244">MKKFVQKYGTVLTALALMVTAHSASTCCYYVLHQPELPKGAKALRKF</sequence>
<dbReference type="Proteomes" id="UP000184526">
    <property type="component" value="Unassembled WGS sequence"/>
</dbReference>
<name>A0A1M5V1W7_9CLOT</name>
<keyword evidence="1" id="KW-0732">Signal</keyword>
<dbReference type="InterPro" id="IPR009229">
    <property type="entry name" value="AgrD"/>
</dbReference>
<dbReference type="EMBL" id="FQXP01000004">
    <property type="protein sequence ID" value="SHH69098.1"/>
    <property type="molecule type" value="Genomic_DNA"/>
</dbReference>
<evidence type="ECO:0000313" key="2">
    <source>
        <dbReference type="EMBL" id="SHH69098.1"/>
    </source>
</evidence>
<feature type="chain" id="PRO_5011979753" evidence="1">
    <location>
        <begin position="24"/>
        <end position="47"/>
    </location>
</feature>
<feature type="signal peptide" evidence="1">
    <location>
        <begin position="1"/>
        <end position="23"/>
    </location>
</feature>
<keyword evidence="3" id="KW-1185">Reference proteome</keyword>
<evidence type="ECO:0000313" key="3">
    <source>
        <dbReference type="Proteomes" id="UP000184526"/>
    </source>
</evidence>